<keyword evidence="1" id="KW-0472">Membrane</keyword>
<name>A0A5K8A589_9BACT</name>
<keyword evidence="1" id="KW-1133">Transmembrane helix</keyword>
<evidence type="ECO:0000259" key="2">
    <source>
        <dbReference type="Pfam" id="PF13439"/>
    </source>
</evidence>
<dbReference type="RefSeq" id="WP_155309072.1">
    <property type="nucleotide sequence ID" value="NZ_AP021879.1"/>
</dbReference>
<organism evidence="3 4">
    <name type="scientific">Desulfosarcina ovata subsp. ovata</name>
    <dbReference type="NCBI Taxonomy" id="2752305"/>
    <lineage>
        <taxon>Bacteria</taxon>
        <taxon>Pseudomonadati</taxon>
        <taxon>Thermodesulfobacteriota</taxon>
        <taxon>Desulfobacteria</taxon>
        <taxon>Desulfobacterales</taxon>
        <taxon>Desulfosarcinaceae</taxon>
        <taxon>Desulfosarcina</taxon>
    </lineage>
</organism>
<keyword evidence="1" id="KW-0812">Transmembrane</keyword>
<dbReference type="Pfam" id="PF13439">
    <property type="entry name" value="Glyco_transf_4"/>
    <property type="match status" value="1"/>
</dbReference>
<feature type="domain" description="Glycosyltransferase subfamily 4-like N-terminal" evidence="2">
    <location>
        <begin position="19"/>
        <end position="140"/>
    </location>
</feature>
<dbReference type="EMBL" id="AP021879">
    <property type="protein sequence ID" value="BBO87647.1"/>
    <property type="molecule type" value="Genomic_DNA"/>
</dbReference>
<sequence>MTIEKQLIHICNVIEEGRFGGPARRIVQVAKALKQHGVETIVVYPRYDSKILSQEVFKADISSNALVITRLSKEKQILAKYIFCFFIEIYCLWRFFRKNTFDLIHVNGSYQFKAAIAARLSGNPVVWHLNDTYAPSILKKVFHCVAPICADGFIIAGKRVFSYYIKGRSLAEKPVQEVHAPVDMTLFDPSNYSEHVRGKNEDVVIGTVSSVNPAKGLEYFVDTAIEVINRCPNVRFLIAGAILNSQKQYFEMIQRKLNNFSEAGKITFCGLIEDVPEFISKLDICLFSSVTEASPTSIWEAMAMAKPIVTTDVGSVNQHLKNGVSGFVVPVRDSNALANRTLDLINQPDLRKKFGKNARRYAVKYLGIDAAAQKHKEIYKIILEKNI</sequence>
<evidence type="ECO:0000313" key="3">
    <source>
        <dbReference type="EMBL" id="BBO87647.1"/>
    </source>
</evidence>
<dbReference type="Proteomes" id="UP000422108">
    <property type="component" value="Chromosome"/>
</dbReference>
<dbReference type="GO" id="GO:0016757">
    <property type="term" value="F:glycosyltransferase activity"/>
    <property type="evidence" value="ECO:0007669"/>
    <property type="project" value="UniProtKB-ARBA"/>
</dbReference>
<protein>
    <submittedName>
        <fullName evidence="3">Glycosyl transferase family 1</fullName>
    </submittedName>
</protein>
<reference evidence="3 4" key="1">
    <citation type="submission" date="2019-11" db="EMBL/GenBank/DDBJ databases">
        <title>Comparative genomics of hydrocarbon-degrading Desulfosarcina strains.</title>
        <authorList>
            <person name="Watanabe M."/>
            <person name="Kojima H."/>
            <person name="Fukui M."/>
        </authorList>
    </citation>
    <scope>NUCLEOTIDE SEQUENCE [LARGE SCALE GENOMIC DNA]</scope>
    <source>
        <strain evidence="4">oXyS1</strain>
    </source>
</reference>
<dbReference type="InterPro" id="IPR028098">
    <property type="entry name" value="Glyco_trans_4-like_N"/>
</dbReference>
<feature type="transmembrane region" description="Helical" evidence="1">
    <location>
        <begin position="78"/>
        <end position="96"/>
    </location>
</feature>
<proteinExistence type="predicted"/>
<dbReference type="PANTHER" id="PTHR12526">
    <property type="entry name" value="GLYCOSYLTRANSFERASE"/>
    <property type="match status" value="1"/>
</dbReference>
<keyword evidence="3" id="KW-0808">Transferase</keyword>
<gene>
    <name evidence="3" type="ORF">DSCOOX_08270</name>
</gene>
<dbReference type="Pfam" id="PF13692">
    <property type="entry name" value="Glyco_trans_1_4"/>
    <property type="match status" value="1"/>
</dbReference>
<evidence type="ECO:0000313" key="4">
    <source>
        <dbReference type="Proteomes" id="UP000422108"/>
    </source>
</evidence>
<keyword evidence="4" id="KW-1185">Reference proteome</keyword>
<accession>A0A5K8A589</accession>
<dbReference type="CDD" id="cd03801">
    <property type="entry name" value="GT4_PimA-like"/>
    <property type="match status" value="1"/>
</dbReference>
<dbReference type="Gene3D" id="3.40.50.2000">
    <property type="entry name" value="Glycogen Phosphorylase B"/>
    <property type="match status" value="2"/>
</dbReference>
<dbReference type="AlphaFoldDB" id="A0A5K8A589"/>
<dbReference type="SUPFAM" id="SSF53756">
    <property type="entry name" value="UDP-Glycosyltransferase/glycogen phosphorylase"/>
    <property type="match status" value="1"/>
</dbReference>
<evidence type="ECO:0000256" key="1">
    <source>
        <dbReference type="SAM" id="Phobius"/>
    </source>
</evidence>